<dbReference type="RefSeq" id="WP_140594834.1">
    <property type="nucleotide sequence ID" value="NZ_VFWZ01000005.1"/>
</dbReference>
<dbReference type="Proteomes" id="UP000315540">
    <property type="component" value="Unassembled WGS sequence"/>
</dbReference>
<evidence type="ECO:0000313" key="2">
    <source>
        <dbReference type="Proteomes" id="UP000315540"/>
    </source>
</evidence>
<evidence type="ECO:0000313" key="1">
    <source>
        <dbReference type="EMBL" id="TPN84499.1"/>
    </source>
</evidence>
<evidence type="ECO:0008006" key="3">
    <source>
        <dbReference type="Google" id="ProtNLM"/>
    </source>
</evidence>
<accession>A0A504JC50</accession>
<dbReference type="EMBL" id="VFWZ01000005">
    <property type="protein sequence ID" value="TPN84499.1"/>
    <property type="molecule type" value="Genomic_DNA"/>
</dbReference>
<dbReference type="OrthoDB" id="7585366at2"/>
<protein>
    <recommendedName>
        <fullName evidence="3">N-acetyltransferase</fullName>
    </recommendedName>
</protein>
<comment type="caution">
    <text evidence="1">The sequence shown here is derived from an EMBL/GenBank/DDBJ whole genome shotgun (WGS) entry which is preliminary data.</text>
</comment>
<sequence>MTRLHIEKVTNFIFKYSRGYGDSKLSIRRVIEYSAKEIPGFGGKVFVAEEQDEIIGAEVVNNTGMNGYIPENILVHIATDKNHTDRNLRKKLIAAA</sequence>
<gene>
    <name evidence="1" type="ORF">FHK87_16330</name>
</gene>
<organism evidence="1 2">
    <name type="scientific">Aquimarina algicola</name>
    <dbReference type="NCBI Taxonomy" id="2589995"/>
    <lineage>
        <taxon>Bacteria</taxon>
        <taxon>Pseudomonadati</taxon>
        <taxon>Bacteroidota</taxon>
        <taxon>Flavobacteriia</taxon>
        <taxon>Flavobacteriales</taxon>
        <taxon>Flavobacteriaceae</taxon>
        <taxon>Aquimarina</taxon>
    </lineage>
</organism>
<dbReference type="AlphaFoldDB" id="A0A504JC50"/>
<name>A0A504JC50_9FLAO</name>
<proteinExistence type="predicted"/>
<reference evidence="1 2" key="1">
    <citation type="submission" date="2019-06" db="EMBL/GenBank/DDBJ databases">
        <authorList>
            <person name="Meng X."/>
        </authorList>
    </citation>
    <scope>NUCLEOTIDE SEQUENCE [LARGE SCALE GENOMIC DNA]</scope>
    <source>
        <strain evidence="1 2">M625</strain>
    </source>
</reference>
<keyword evidence="2" id="KW-1185">Reference proteome</keyword>